<dbReference type="Proteomes" id="UP000004994">
    <property type="component" value="Chromosome 2"/>
</dbReference>
<evidence type="ECO:0000256" key="1">
    <source>
        <dbReference type="SAM" id="MobiDB-lite"/>
    </source>
</evidence>
<evidence type="ECO:0008006" key="4">
    <source>
        <dbReference type="Google" id="ProtNLM"/>
    </source>
</evidence>
<accession>A0A3Q7FIJ1</accession>
<dbReference type="PANTHER" id="PTHR11439:SF517">
    <property type="entry name" value="CYSTEINE-RICH RLK (RECEPTOR-LIKE PROTEIN KINASE) 8"/>
    <property type="match status" value="1"/>
</dbReference>
<protein>
    <recommendedName>
        <fullName evidence="4">Reverse transcriptase Ty1/copia-type domain-containing protein</fullName>
    </recommendedName>
</protein>
<reference evidence="2" key="1">
    <citation type="journal article" date="2012" name="Nature">
        <title>The tomato genome sequence provides insights into fleshy fruit evolution.</title>
        <authorList>
            <consortium name="Tomato Genome Consortium"/>
        </authorList>
    </citation>
    <scope>NUCLEOTIDE SEQUENCE [LARGE SCALE GENOMIC DNA]</scope>
    <source>
        <strain evidence="2">cv. Heinz 1706</strain>
    </source>
</reference>
<dbReference type="Gramene" id="Solyc02g038795.1.1">
    <property type="protein sequence ID" value="Solyc02g038795.1.1"/>
    <property type="gene ID" value="Solyc02g038795.1"/>
</dbReference>
<dbReference type="EnsemblPlants" id="Solyc02g038795.1.1">
    <property type="protein sequence ID" value="Solyc02g038795.1.1"/>
    <property type="gene ID" value="Solyc02g038795.1"/>
</dbReference>
<reference evidence="2" key="2">
    <citation type="submission" date="2019-01" db="UniProtKB">
        <authorList>
            <consortium name="EnsemblPlants"/>
        </authorList>
    </citation>
    <scope>IDENTIFICATION</scope>
    <source>
        <strain evidence="2">cv. Heinz 1706</strain>
    </source>
</reference>
<dbReference type="CDD" id="cd09272">
    <property type="entry name" value="RNase_HI_RT_Ty1"/>
    <property type="match status" value="1"/>
</dbReference>
<proteinExistence type="predicted"/>
<dbReference type="PANTHER" id="PTHR11439">
    <property type="entry name" value="GAG-POL-RELATED RETROTRANSPOSON"/>
    <property type="match status" value="1"/>
</dbReference>
<name>A0A3Q7FIJ1_SOLLC</name>
<sequence length="260" mass="29560">MSLEFKMTEIGLISYYLGLEVKKMEEGLFISREICTKEILKKFNMFYCNPVNTLMKSGTKLSKFDDGEKIDSTLFKSLIGSLRYLTCTRTYIIFAVGVVSRLMEAPTSTHLKVAKRIIRYLKGIIDLGLFYSSSDNFNLMGYCVSDYAVDVDDRKSTSAKYVAATSYTCHAIWLRRLLKELHLPQIEARMICVDNECPQALAMNLVYHDRSKQKHRHKPLKFEDFQRLRSSLGVKNKNKGGTGDDTSTNSSASAASRVIH</sequence>
<organism evidence="2">
    <name type="scientific">Solanum lycopersicum</name>
    <name type="common">Tomato</name>
    <name type="synonym">Lycopersicon esculentum</name>
    <dbReference type="NCBI Taxonomy" id="4081"/>
    <lineage>
        <taxon>Eukaryota</taxon>
        <taxon>Viridiplantae</taxon>
        <taxon>Streptophyta</taxon>
        <taxon>Embryophyta</taxon>
        <taxon>Tracheophyta</taxon>
        <taxon>Spermatophyta</taxon>
        <taxon>Magnoliopsida</taxon>
        <taxon>eudicotyledons</taxon>
        <taxon>Gunneridae</taxon>
        <taxon>Pentapetalae</taxon>
        <taxon>asterids</taxon>
        <taxon>lamiids</taxon>
        <taxon>Solanales</taxon>
        <taxon>Solanaceae</taxon>
        <taxon>Solanoideae</taxon>
        <taxon>Solaneae</taxon>
        <taxon>Solanum</taxon>
        <taxon>Solanum subgen. Lycopersicon</taxon>
    </lineage>
</organism>
<keyword evidence="3" id="KW-1185">Reference proteome</keyword>
<dbReference type="AlphaFoldDB" id="A0A3Q7FIJ1"/>
<feature type="region of interest" description="Disordered" evidence="1">
    <location>
        <begin position="233"/>
        <end position="260"/>
    </location>
</feature>
<dbReference type="InParanoid" id="A0A3Q7FIJ1"/>
<evidence type="ECO:0000313" key="2">
    <source>
        <dbReference type="EnsemblPlants" id="Solyc02g038795.1.1"/>
    </source>
</evidence>
<feature type="compositionally biased region" description="Low complexity" evidence="1">
    <location>
        <begin position="244"/>
        <end position="260"/>
    </location>
</feature>
<dbReference type="OMA" id="IEARMIC"/>
<dbReference type="STRING" id="4081.A0A3Q7FIJ1"/>
<evidence type="ECO:0000313" key="3">
    <source>
        <dbReference type="Proteomes" id="UP000004994"/>
    </source>
</evidence>